<feature type="region of interest" description="Disordered" evidence="2">
    <location>
        <begin position="30"/>
        <end position="59"/>
    </location>
</feature>
<dbReference type="InterPro" id="IPR004244">
    <property type="entry name" value="Transposase_22"/>
</dbReference>
<name>A0AAD1STS0_PELCU</name>
<reference evidence="3" key="1">
    <citation type="submission" date="2022-03" db="EMBL/GenBank/DDBJ databases">
        <authorList>
            <person name="Alioto T."/>
            <person name="Alioto T."/>
            <person name="Gomez Garrido J."/>
        </authorList>
    </citation>
    <scope>NUCLEOTIDE SEQUENCE</scope>
</reference>
<evidence type="ECO:0000256" key="2">
    <source>
        <dbReference type="SAM" id="MobiDB-lite"/>
    </source>
</evidence>
<proteinExistence type="predicted"/>
<feature type="compositionally biased region" description="Polar residues" evidence="2">
    <location>
        <begin position="39"/>
        <end position="59"/>
    </location>
</feature>
<gene>
    <name evidence="3" type="ORF">PECUL_23A051689</name>
</gene>
<accession>A0AAD1STS0</accession>
<organism evidence="3 4">
    <name type="scientific">Pelobates cultripes</name>
    <name type="common">Western spadefoot toad</name>
    <dbReference type="NCBI Taxonomy" id="61616"/>
    <lineage>
        <taxon>Eukaryota</taxon>
        <taxon>Metazoa</taxon>
        <taxon>Chordata</taxon>
        <taxon>Craniata</taxon>
        <taxon>Vertebrata</taxon>
        <taxon>Euteleostomi</taxon>
        <taxon>Amphibia</taxon>
        <taxon>Batrachia</taxon>
        <taxon>Anura</taxon>
        <taxon>Pelobatoidea</taxon>
        <taxon>Pelobatidae</taxon>
        <taxon>Pelobates</taxon>
    </lineage>
</organism>
<evidence type="ECO:0000313" key="4">
    <source>
        <dbReference type="Proteomes" id="UP001295444"/>
    </source>
</evidence>
<protein>
    <submittedName>
        <fullName evidence="3">Uncharacterized protein</fullName>
    </submittedName>
</protein>
<evidence type="ECO:0000313" key="3">
    <source>
        <dbReference type="EMBL" id="CAH2308107.1"/>
    </source>
</evidence>
<feature type="coiled-coil region" evidence="1">
    <location>
        <begin position="113"/>
        <end position="147"/>
    </location>
</feature>
<dbReference type="EMBL" id="OW240918">
    <property type="protein sequence ID" value="CAH2308107.1"/>
    <property type="molecule type" value="Genomic_DNA"/>
</dbReference>
<dbReference type="PANTHER" id="PTHR11505">
    <property type="entry name" value="L1 TRANSPOSABLE ELEMENT-RELATED"/>
    <property type="match status" value="1"/>
</dbReference>
<dbReference type="AlphaFoldDB" id="A0AAD1STS0"/>
<dbReference type="Gene3D" id="3.30.70.1820">
    <property type="entry name" value="L1 transposable element, RRM domain"/>
    <property type="match status" value="1"/>
</dbReference>
<keyword evidence="4" id="KW-1185">Reference proteome</keyword>
<dbReference type="Proteomes" id="UP001295444">
    <property type="component" value="Chromosome 07"/>
</dbReference>
<keyword evidence="1" id="KW-0175">Coiled coil</keyword>
<evidence type="ECO:0000256" key="1">
    <source>
        <dbReference type="SAM" id="Coils"/>
    </source>
</evidence>
<sequence>MSQPKSRRQQDKLDKTNFFSQKKVAALAIQSAAVDQQDGAENSGGSSPGSEADSPQNGGLLTITTLKQALEEQSQRLISIWQSSVAELKRDIQDIGSRTTHVETKMEDLIDAHNASTEQIKSLSSQLQQCETKIMDLEDRSRRSNIRLRVIPETILQADLPSYVHGLFKALAPEVHTDMLLLDRLHRIPKPQQIAASLPRDVLLKAHYFHVKDLLMRRSRTAKDLPMEYAAVKMFSDLSVATLRQRKTFQRVTETLRANHILYRWGFPVRLIASRNGTTTAIHTVEEGLDLLRQWNLPVVGVSQTPKGPRQVEKDWHTTN</sequence>